<sequence length="109" mass="12332">MRVSGSLVLLMFLTEDQRRSILDMDVESRMNNEAKVPSGKVEKPLEVQEEGDSSRVNGHLVDASMEGSVVPNTVSLEVDLASQIDRMWEGNMREDWRVGMYCQCLKLVE</sequence>
<protein>
    <submittedName>
        <fullName evidence="2">Uncharacterized protein</fullName>
    </submittedName>
</protein>
<dbReference type="EMBL" id="JBBPBM010000061">
    <property type="protein sequence ID" value="KAK8516046.1"/>
    <property type="molecule type" value="Genomic_DNA"/>
</dbReference>
<evidence type="ECO:0000313" key="3">
    <source>
        <dbReference type="Proteomes" id="UP001472677"/>
    </source>
</evidence>
<evidence type="ECO:0000256" key="1">
    <source>
        <dbReference type="SAM" id="MobiDB-lite"/>
    </source>
</evidence>
<feature type="region of interest" description="Disordered" evidence="1">
    <location>
        <begin position="31"/>
        <end position="55"/>
    </location>
</feature>
<gene>
    <name evidence="2" type="ORF">V6N12_066881</name>
</gene>
<comment type="caution">
    <text evidence="2">The sequence shown here is derived from an EMBL/GenBank/DDBJ whole genome shotgun (WGS) entry which is preliminary data.</text>
</comment>
<keyword evidence="3" id="KW-1185">Reference proteome</keyword>
<organism evidence="2 3">
    <name type="scientific">Hibiscus sabdariffa</name>
    <name type="common">roselle</name>
    <dbReference type="NCBI Taxonomy" id="183260"/>
    <lineage>
        <taxon>Eukaryota</taxon>
        <taxon>Viridiplantae</taxon>
        <taxon>Streptophyta</taxon>
        <taxon>Embryophyta</taxon>
        <taxon>Tracheophyta</taxon>
        <taxon>Spermatophyta</taxon>
        <taxon>Magnoliopsida</taxon>
        <taxon>eudicotyledons</taxon>
        <taxon>Gunneridae</taxon>
        <taxon>Pentapetalae</taxon>
        <taxon>rosids</taxon>
        <taxon>malvids</taxon>
        <taxon>Malvales</taxon>
        <taxon>Malvaceae</taxon>
        <taxon>Malvoideae</taxon>
        <taxon>Hibiscus</taxon>
    </lineage>
</organism>
<reference evidence="2 3" key="1">
    <citation type="journal article" date="2024" name="G3 (Bethesda)">
        <title>Genome assembly of Hibiscus sabdariffa L. provides insights into metabolisms of medicinal natural products.</title>
        <authorList>
            <person name="Kim T."/>
        </authorList>
    </citation>
    <scope>NUCLEOTIDE SEQUENCE [LARGE SCALE GENOMIC DNA]</scope>
    <source>
        <strain evidence="2">TK-2024</strain>
        <tissue evidence="2">Old leaves</tissue>
    </source>
</reference>
<dbReference type="Proteomes" id="UP001472677">
    <property type="component" value="Unassembled WGS sequence"/>
</dbReference>
<evidence type="ECO:0000313" key="2">
    <source>
        <dbReference type="EMBL" id="KAK8516046.1"/>
    </source>
</evidence>
<proteinExistence type="predicted"/>
<name>A0ABR2C9V8_9ROSI</name>
<accession>A0ABR2C9V8</accession>